<protein>
    <submittedName>
        <fullName evidence="2">GUN4 domain-containing protein</fullName>
    </submittedName>
</protein>
<dbReference type="InterPro" id="IPR008629">
    <property type="entry name" value="GUN4-like"/>
</dbReference>
<evidence type="ECO:0000259" key="1">
    <source>
        <dbReference type="PROSITE" id="PS50104"/>
    </source>
</evidence>
<dbReference type="SUPFAM" id="SSF140869">
    <property type="entry name" value="GUN4-like"/>
    <property type="match status" value="1"/>
</dbReference>
<feature type="domain" description="TIR" evidence="1">
    <location>
        <begin position="5"/>
        <end position="156"/>
    </location>
</feature>
<reference evidence="2" key="1">
    <citation type="submission" date="2020-10" db="EMBL/GenBank/DDBJ databases">
        <authorList>
            <person name="Castelo-Branco R."/>
            <person name="Eusebio N."/>
            <person name="Adriana R."/>
            <person name="Vieira A."/>
            <person name="Brugerolle De Fraissinette N."/>
            <person name="Rezende De Castro R."/>
            <person name="Schneider M.P."/>
            <person name="Vasconcelos V."/>
            <person name="Leao P.N."/>
        </authorList>
    </citation>
    <scope>NUCLEOTIDE SEQUENCE</scope>
    <source>
        <strain evidence="2">LEGE 06105</strain>
    </source>
</reference>
<dbReference type="Proteomes" id="UP000620559">
    <property type="component" value="Unassembled WGS sequence"/>
</dbReference>
<keyword evidence="3" id="KW-1185">Reference proteome</keyword>
<dbReference type="Pfam" id="PF13676">
    <property type="entry name" value="TIR_2"/>
    <property type="match status" value="1"/>
</dbReference>
<sequence length="493" mass="58267">MTSPSKFDVFLCHNSQDKAEIKQIGQKLKQQGLQPWLDEWEFRPGLSWQRELEKQIEHIKSAAVFIGSSGLGPWQEQELEAFLREFVKRQCPVIPVLLPTSPQQPNLPVFLNGNMWVDFRQQKPEPMGQLIWGITGIKPQQQELIQEAQAFEFRQPQQSLSYISATKQEQEERNLNSNNAINRSQTIMQINGKERQQFQQALINAFPNVAKLRQMFSFELDKNLDAIAMGEDYSVIVFKLIEWAEAQGKIEELLNAACKVNPGNQLLRDFQEQMQKPKSQALIIQSQTELQKINYQQPYNYETEIALKNEENFISPNKEIDYKRLKDFLKAGKFQEADEETKNILLFSLEKNIDEGLGVEEIRSLSPEILSTIDELWMRYSNQKFGFSKQRSIWENVLSPQKGFRNIFLQFRKNKLNNSDKDNWYEFTTNIGWYHTNIRTDRKEWIQYTNLDFSLDAPEGYFPYFRSWWKRMRYQYEPERCIALMEQIDKFTK</sequence>
<dbReference type="GO" id="GO:0046906">
    <property type="term" value="F:tetrapyrrole binding"/>
    <property type="evidence" value="ECO:0007669"/>
    <property type="project" value="TreeGrafter"/>
</dbReference>
<dbReference type="InterPro" id="IPR000157">
    <property type="entry name" value="TIR_dom"/>
</dbReference>
<dbReference type="EMBL" id="JADEWL010000096">
    <property type="protein sequence ID" value="MBE9215352.1"/>
    <property type="molecule type" value="Genomic_DNA"/>
</dbReference>
<dbReference type="RefSeq" id="WP_193923404.1">
    <property type="nucleotide sequence ID" value="NZ_JADEWL010000096.1"/>
</dbReference>
<evidence type="ECO:0000313" key="2">
    <source>
        <dbReference type="EMBL" id="MBE9215352.1"/>
    </source>
</evidence>
<evidence type="ECO:0000313" key="3">
    <source>
        <dbReference type="Proteomes" id="UP000620559"/>
    </source>
</evidence>
<dbReference type="Gene3D" id="1.25.40.620">
    <property type="match status" value="1"/>
</dbReference>
<name>A0A8J7K603_9CYAN</name>
<dbReference type="AlphaFoldDB" id="A0A8J7K603"/>
<dbReference type="InterPro" id="IPR035897">
    <property type="entry name" value="Toll_tir_struct_dom_sf"/>
</dbReference>
<dbReference type="PANTHER" id="PTHR34800:SF1">
    <property type="entry name" value="TETRAPYRROLE-BINDING PROTEIN, CHLOROPLASTIC"/>
    <property type="match status" value="1"/>
</dbReference>
<dbReference type="SUPFAM" id="SSF52200">
    <property type="entry name" value="Toll/Interleukin receptor TIR domain"/>
    <property type="match status" value="1"/>
</dbReference>
<dbReference type="Pfam" id="PF19955">
    <property type="entry name" value="EAD1"/>
    <property type="match status" value="1"/>
</dbReference>
<dbReference type="InterPro" id="IPR045430">
    <property type="entry name" value="EAD1"/>
</dbReference>
<gene>
    <name evidence="2" type="ORF">IQ247_22255</name>
</gene>
<comment type="caution">
    <text evidence="2">The sequence shown here is derived from an EMBL/GenBank/DDBJ whole genome shotgun (WGS) entry which is preliminary data.</text>
</comment>
<dbReference type="Pfam" id="PF05419">
    <property type="entry name" value="GUN4"/>
    <property type="match status" value="1"/>
</dbReference>
<dbReference type="PANTHER" id="PTHR34800">
    <property type="entry name" value="TETRAPYRROLE-BINDING PROTEIN, CHLOROPLASTIC"/>
    <property type="match status" value="1"/>
</dbReference>
<accession>A0A8J7K603</accession>
<dbReference type="PROSITE" id="PS50104">
    <property type="entry name" value="TIR"/>
    <property type="match status" value="1"/>
</dbReference>
<organism evidence="2 3">
    <name type="scientific">Plectonema cf. radiosum LEGE 06105</name>
    <dbReference type="NCBI Taxonomy" id="945769"/>
    <lineage>
        <taxon>Bacteria</taxon>
        <taxon>Bacillati</taxon>
        <taxon>Cyanobacteriota</taxon>
        <taxon>Cyanophyceae</taxon>
        <taxon>Oscillatoriophycideae</taxon>
        <taxon>Oscillatoriales</taxon>
        <taxon>Microcoleaceae</taxon>
        <taxon>Plectonema</taxon>
    </lineage>
</organism>
<proteinExistence type="predicted"/>
<dbReference type="Gene3D" id="1.10.10.1770">
    <property type="entry name" value="Gun4-like"/>
    <property type="match status" value="1"/>
</dbReference>
<dbReference type="InterPro" id="IPR037215">
    <property type="entry name" value="GUN4-like_sf"/>
</dbReference>
<dbReference type="CDD" id="cd16383">
    <property type="entry name" value="GUN4"/>
    <property type="match status" value="1"/>
</dbReference>
<dbReference type="GO" id="GO:0030288">
    <property type="term" value="C:outer membrane-bounded periplasmic space"/>
    <property type="evidence" value="ECO:0007669"/>
    <property type="project" value="TreeGrafter"/>
</dbReference>
<dbReference type="Gene3D" id="3.40.50.10140">
    <property type="entry name" value="Toll/interleukin-1 receptor homology (TIR) domain"/>
    <property type="match status" value="1"/>
</dbReference>
<dbReference type="GO" id="GO:0007165">
    <property type="term" value="P:signal transduction"/>
    <property type="evidence" value="ECO:0007669"/>
    <property type="project" value="InterPro"/>
</dbReference>